<dbReference type="InterPro" id="IPR010982">
    <property type="entry name" value="Lambda_DNA-bd_dom_sf"/>
</dbReference>
<reference evidence="2 3" key="1">
    <citation type="submission" date="2020-03" db="EMBL/GenBank/DDBJ databases">
        <title>Genomic Encyclopedia of Type Strains, Phase IV (KMG-IV): sequencing the most valuable type-strain genomes for metagenomic binning, comparative biology and taxonomic classification.</title>
        <authorList>
            <person name="Goeker M."/>
        </authorList>
    </citation>
    <scope>NUCLEOTIDE SEQUENCE [LARGE SCALE GENOMIC DNA]</scope>
    <source>
        <strain evidence="2 3">DSM 26613</strain>
    </source>
</reference>
<dbReference type="GO" id="GO:0003677">
    <property type="term" value="F:DNA binding"/>
    <property type="evidence" value="ECO:0007669"/>
    <property type="project" value="UniProtKB-KW"/>
</dbReference>
<dbReference type="EMBL" id="JAATIZ010000001">
    <property type="protein sequence ID" value="NJB64312.1"/>
    <property type="molecule type" value="Genomic_DNA"/>
</dbReference>
<dbReference type="Pfam" id="PF15943">
    <property type="entry name" value="YdaS_toxin"/>
    <property type="match status" value="1"/>
</dbReference>
<dbReference type="Proteomes" id="UP000783934">
    <property type="component" value="Unassembled WGS sequence"/>
</dbReference>
<dbReference type="SUPFAM" id="SSF47413">
    <property type="entry name" value="lambda repressor-like DNA-binding domains"/>
    <property type="match status" value="1"/>
</dbReference>
<evidence type="ECO:0000313" key="2">
    <source>
        <dbReference type="EMBL" id="NJB64312.1"/>
    </source>
</evidence>
<dbReference type="RefSeq" id="WP_167660517.1">
    <property type="nucleotide sequence ID" value="NZ_BMCQ01000004.1"/>
</dbReference>
<evidence type="ECO:0000313" key="3">
    <source>
        <dbReference type="Proteomes" id="UP000783934"/>
    </source>
</evidence>
<comment type="caution">
    <text evidence="2">The sequence shown here is derived from an EMBL/GenBank/DDBJ whole genome shotgun (WGS) entry which is preliminary data.</text>
</comment>
<organism evidence="2 3">
    <name type="scientific">Paenalcaligenes hominis</name>
    <dbReference type="NCBI Taxonomy" id="643674"/>
    <lineage>
        <taxon>Bacteria</taxon>
        <taxon>Pseudomonadati</taxon>
        <taxon>Pseudomonadota</taxon>
        <taxon>Betaproteobacteria</taxon>
        <taxon>Burkholderiales</taxon>
        <taxon>Alcaligenaceae</taxon>
        <taxon>Paenalcaligenes</taxon>
    </lineage>
</organism>
<protein>
    <submittedName>
        <fullName evidence="2">DNA-binding transcriptional regulator YdaS (Cro superfamily)</fullName>
    </submittedName>
</protein>
<dbReference type="Gene3D" id="1.10.260.40">
    <property type="entry name" value="lambda repressor-like DNA-binding domains"/>
    <property type="match status" value="1"/>
</dbReference>
<gene>
    <name evidence="2" type="ORF">GGR41_000533</name>
</gene>
<keyword evidence="2" id="KW-0238">DNA-binding</keyword>
<feature type="compositionally biased region" description="Polar residues" evidence="1">
    <location>
        <begin position="74"/>
        <end position="93"/>
    </location>
</feature>
<dbReference type="InterPro" id="IPR031856">
    <property type="entry name" value="YdaS_toxin-like"/>
</dbReference>
<accession>A0ABX0WPA4</accession>
<proteinExistence type="predicted"/>
<name>A0ABX0WPA4_9BURK</name>
<keyword evidence="3" id="KW-1185">Reference proteome</keyword>
<sequence length="93" mass="10776">MDIQTYLKDNPERRRALAQEMDIGIANIYQWMRGLRPVPVERCAVIERLTQGAVTRKDLRPNDWHEIWPELVVNESSQPQPQSHRAANSTPAD</sequence>
<feature type="region of interest" description="Disordered" evidence="1">
    <location>
        <begin position="73"/>
        <end position="93"/>
    </location>
</feature>
<evidence type="ECO:0000256" key="1">
    <source>
        <dbReference type="SAM" id="MobiDB-lite"/>
    </source>
</evidence>